<evidence type="ECO:0000313" key="2">
    <source>
        <dbReference type="EMBL" id="KAA6374052.1"/>
    </source>
</evidence>
<organism evidence="2 3">
    <name type="scientific">Streblomastix strix</name>
    <dbReference type="NCBI Taxonomy" id="222440"/>
    <lineage>
        <taxon>Eukaryota</taxon>
        <taxon>Metamonada</taxon>
        <taxon>Preaxostyla</taxon>
        <taxon>Oxymonadida</taxon>
        <taxon>Streblomastigidae</taxon>
        <taxon>Streblomastix</taxon>
    </lineage>
</organism>
<sequence length="135" mass="14825">GFFCIAVSILLLITVLIIGIRLTGDSDSEGGGFTKVMRLVQLEYLGCLQLVVERDSTLSMKSGIIGDISKMCEKGIDTEIECDIRVVLLINNTCLKIVDTEKKAHCILTTDKQTLLGYYKNAASGWIYLAGLILY</sequence>
<protein>
    <submittedName>
        <fullName evidence="2">Uncharacterized protein</fullName>
    </submittedName>
</protein>
<gene>
    <name evidence="2" type="ORF">EZS28_030420</name>
</gene>
<comment type="caution">
    <text evidence="2">The sequence shown here is derived from an EMBL/GenBank/DDBJ whole genome shotgun (WGS) entry which is preliminary data.</text>
</comment>
<feature type="signal peptide" evidence="1">
    <location>
        <begin position="1"/>
        <end position="19"/>
    </location>
</feature>
<feature type="non-terminal residue" evidence="2">
    <location>
        <position position="1"/>
    </location>
</feature>
<dbReference type="AlphaFoldDB" id="A0A5J4UVD9"/>
<name>A0A5J4UVD9_9EUKA</name>
<evidence type="ECO:0000256" key="1">
    <source>
        <dbReference type="SAM" id="SignalP"/>
    </source>
</evidence>
<proteinExistence type="predicted"/>
<dbReference type="EMBL" id="SNRW01012264">
    <property type="protein sequence ID" value="KAA6374052.1"/>
    <property type="molecule type" value="Genomic_DNA"/>
</dbReference>
<evidence type="ECO:0000313" key="3">
    <source>
        <dbReference type="Proteomes" id="UP000324800"/>
    </source>
</evidence>
<dbReference type="Proteomes" id="UP000324800">
    <property type="component" value="Unassembled WGS sequence"/>
</dbReference>
<feature type="chain" id="PRO_5023817150" evidence="1">
    <location>
        <begin position="20"/>
        <end position="135"/>
    </location>
</feature>
<keyword evidence="1" id="KW-0732">Signal</keyword>
<reference evidence="2 3" key="1">
    <citation type="submission" date="2019-03" db="EMBL/GenBank/DDBJ databases">
        <title>Single cell metagenomics reveals metabolic interactions within the superorganism composed of flagellate Streblomastix strix and complex community of Bacteroidetes bacteria on its surface.</title>
        <authorList>
            <person name="Treitli S.C."/>
            <person name="Kolisko M."/>
            <person name="Husnik F."/>
            <person name="Keeling P."/>
            <person name="Hampl V."/>
        </authorList>
    </citation>
    <scope>NUCLEOTIDE SEQUENCE [LARGE SCALE GENOMIC DNA]</scope>
    <source>
        <strain evidence="2">ST1C</strain>
    </source>
</reference>
<accession>A0A5J4UVD9</accession>